<dbReference type="AlphaFoldDB" id="A0A0E9LZ81"/>
<feature type="transmembrane region" description="Helical" evidence="7">
    <location>
        <begin position="79"/>
        <end position="99"/>
    </location>
</feature>
<evidence type="ECO:0000256" key="5">
    <source>
        <dbReference type="ARBA" id="ARBA00022989"/>
    </source>
</evidence>
<keyword evidence="6 7" id="KW-0472">Membrane</keyword>
<evidence type="ECO:0000256" key="7">
    <source>
        <dbReference type="SAM" id="Phobius"/>
    </source>
</evidence>
<comment type="caution">
    <text evidence="8">The sequence shown here is derived from an EMBL/GenBank/DDBJ whole genome shotgun (WGS) entry which is preliminary data.</text>
</comment>
<feature type="transmembrane region" description="Helical" evidence="7">
    <location>
        <begin position="171"/>
        <end position="189"/>
    </location>
</feature>
<comment type="subcellular location">
    <subcellularLocation>
        <location evidence="1">Cell membrane</location>
        <topology evidence="1">Multi-pass membrane protein</topology>
    </subcellularLocation>
</comment>
<evidence type="ECO:0000256" key="3">
    <source>
        <dbReference type="ARBA" id="ARBA00022475"/>
    </source>
</evidence>
<dbReference type="PANTHER" id="PTHR30250:SF10">
    <property type="entry name" value="LIPOPOLYSACCHARIDE BIOSYNTHESIS PROTEIN WZXC"/>
    <property type="match status" value="1"/>
</dbReference>
<feature type="transmembrane region" description="Helical" evidence="7">
    <location>
        <begin position="40"/>
        <end position="58"/>
    </location>
</feature>
<evidence type="ECO:0000313" key="8">
    <source>
        <dbReference type="EMBL" id="GAO30613.1"/>
    </source>
</evidence>
<organism evidence="8 9">
    <name type="scientific">Geofilum rubicundum JCM 15548</name>
    <dbReference type="NCBI Taxonomy" id="1236989"/>
    <lineage>
        <taxon>Bacteria</taxon>
        <taxon>Pseudomonadati</taxon>
        <taxon>Bacteroidota</taxon>
        <taxon>Bacteroidia</taxon>
        <taxon>Marinilabiliales</taxon>
        <taxon>Marinilabiliaceae</taxon>
        <taxon>Geofilum</taxon>
    </lineage>
</organism>
<proteinExistence type="inferred from homology"/>
<evidence type="ECO:0000256" key="2">
    <source>
        <dbReference type="ARBA" id="ARBA00007430"/>
    </source>
</evidence>
<dbReference type="EMBL" id="BAZW01000026">
    <property type="protein sequence ID" value="GAO30613.1"/>
    <property type="molecule type" value="Genomic_DNA"/>
</dbReference>
<keyword evidence="4 7" id="KW-0812">Transmembrane</keyword>
<protein>
    <submittedName>
        <fullName evidence="8">Lipopolysaccharide biosynthesis protein WzxC</fullName>
    </submittedName>
</protein>
<dbReference type="Proteomes" id="UP000032900">
    <property type="component" value="Unassembled WGS sequence"/>
</dbReference>
<name>A0A0E9LZ81_9BACT</name>
<reference evidence="8 9" key="1">
    <citation type="journal article" date="2015" name="Microbes Environ.">
        <title>Distribution and evolution of nitrogen fixation genes in the phylum bacteroidetes.</title>
        <authorList>
            <person name="Inoue J."/>
            <person name="Oshima K."/>
            <person name="Suda W."/>
            <person name="Sakamoto M."/>
            <person name="Iino T."/>
            <person name="Noda S."/>
            <person name="Hongoh Y."/>
            <person name="Hattori M."/>
            <person name="Ohkuma M."/>
        </authorList>
    </citation>
    <scope>NUCLEOTIDE SEQUENCE [LARGE SCALE GENOMIC DNA]</scope>
    <source>
        <strain evidence="8">JCM 15548</strain>
    </source>
</reference>
<feature type="transmembrane region" description="Helical" evidence="7">
    <location>
        <begin position="111"/>
        <end position="128"/>
    </location>
</feature>
<comment type="similarity">
    <text evidence="2">Belongs to the polysaccharide synthase family.</text>
</comment>
<sequence>MILRKIAVSGAKWSIVGTIGSSLFQLIQISILTRFLPKEAFGLVAMALFVVQFTNVFVDMGMSSAILHHQNSSSKEYSSIYWLNIFISGFLYILLVLSSPYIAQFYEEPEIRMLLPVLGLNLLFVAMGRQHRTIMQKRFQFKEIALIDLISFFSGVVLAIILAIYEYGVYSLVFSTLTASLVSNALFLIQNLRQNSILLHFCLKEVRPFLRIGGFSMGSTLLDFFSRETDVLIIGKMLGAESLGLYSFLSKL</sequence>
<dbReference type="PANTHER" id="PTHR30250">
    <property type="entry name" value="PST FAMILY PREDICTED COLANIC ACID TRANSPORTER"/>
    <property type="match status" value="1"/>
</dbReference>
<keyword evidence="5 7" id="KW-1133">Transmembrane helix</keyword>
<gene>
    <name evidence="8" type="ORF">JCM15548_12900</name>
</gene>
<keyword evidence="3" id="KW-1003">Cell membrane</keyword>
<feature type="transmembrane region" description="Helical" evidence="7">
    <location>
        <begin position="12"/>
        <end position="34"/>
    </location>
</feature>
<evidence type="ECO:0000313" key="9">
    <source>
        <dbReference type="Proteomes" id="UP000032900"/>
    </source>
</evidence>
<evidence type="ECO:0000256" key="4">
    <source>
        <dbReference type="ARBA" id="ARBA00022692"/>
    </source>
</evidence>
<dbReference type="OrthoDB" id="9770347at2"/>
<dbReference type="RefSeq" id="WP_062125723.1">
    <property type="nucleotide sequence ID" value="NZ_BAZW01000026.1"/>
</dbReference>
<keyword evidence="9" id="KW-1185">Reference proteome</keyword>
<accession>A0A0E9LZ81</accession>
<dbReference type="Pfam" id="PF13440">
    <property type="entry name" value="Polysacc_synt_3"/>
    <property type="match status" value="1"/>
</dbReference>
<dbReference type="InterPro" id="IPR050833">
    <property type="entry name" value="Poly_Biosynth_Transport"/>
</dbReference>
<evidence type="ECO:0000256" key="6">
    <source>
        <dbReference type="ARBA" id="ARBA00023136"/>
    </source>
</evidence>
<feature type="transmembrane region" description="Helical" evidence="7">
    <location>
        <begin position="144"/>
        <end position="165"/>
    </location>
</feature>
<dbReference type="STRING" id="1236989.JCM15548_12900"/>
<evidence type="ECO:0000256" key="1">
    <source>
        <dbReference type="ARBA" id="ARBA00004651"/>
    </source>
</evidence>
<dbReference type="GO" id="GO:0005886">
    <property type="term" value="C:plasma membrane"/>
    <property type="evidence" value="ECO:0007669"/>
    <property type="project" value="UniProtKB-SubCell"/>
</dbReference>